<evidence type="ECO:0000256" key="12">
    <source>
        <dbReference type="SAM" id="Coils"/>
    </source>
</evidence>
<evidence type="ECO:0000256" key="5">
    <source>
        <dbReference type="ARBA" id="ARBA00023054"/>
    </source>
</evidence>
<feature type="compositionally biased region" description="Basic and acidic residues" evidence="13">
    <location>
        <begin position="891"/>
        <end position="906"/>
    </location>
</feature>
<evidence type="ECO:0000256" key="3">
    <source>
        <dbReference type="ARBA" id="ARBA00022741"/>
    </source>
</evidence>
<dbReference type="Gene3D" id="3.40.850.10">
    <property type="entry name" value="Kinesin motor domain"/>
    <property type="match status" value="1"/>
</dbReference>
<dbReference type="GO" id="GO:0007018">
    <property type="term" value="P:microtubule-based movement"/>
    <property type="evidence" value="ECO:0007669"/>
    <property type="project" value="InterPro"/>
</dbReference>
<keyword evidence="2" id="KW-0813">Transport</keyword>
<evidence type="ECO:0000256" key="13">
    <source>
        <dbReference type="SAM" id="MobiDB-lite"/>
    </source>
</evidence>
<evidence type="ECO:0000256" key="6">
    <source>
        <dbReference type="ARBA" id="ARBA00023128"/>
    </source>
</evidence>
<dbReference type="InterPro" id="IPR022140">
    <property type="entry name" value="Kinesin-like_KIF1-typ"/>
</dbReference>
<dbReference type="CDD" id="cd01365">
    <property type="entry name" value="KISc_KIF1A_KIF1B"/>
    <property type="match status" value="1"/>
</dbReference>
<reference evidence="15" key="1">
    <citation type="submission" date="2023-07" db="EMBL/GenBank/DDBJ databases">
        <authorList>
            <consortium name="CYATHOMIX"/>
        </authorList>
    </citation>
    <scope>NUCLEOTIDE SEQUENCE</scope>
    <source>
        <strain evidence="15">N/A</strain>
    </source>
</reference>
<keyword evidence="6" id="KW-0496">Mitochondrion</keyword>
<evidence type="ECO:0000256" key="2">
    <source>
        <dbReference type="ARBA" id="ARBA00022448"/>
    </source>
</evidence>
<evidence type="ECO:0000256" key="11">
    <source>
        <dbReference type="RuleBase" id="RU000394"/>
    </source>
</evidence>
<feature type="coiled-coil region" evidence="12">
    <location>
        <begin position="368"/>
        <end position="430"/>
    </location>
</feature>
<dbReference type="Pfam" id="PF00225">
    <property type="entry name" value="Kinesin"/>
    <property type="match status" value="1"/>
</dbReference>
<dbReference type="InterPro" id="IPR001752">
    <property type="entry name" value="Kinesin_motor_dom"/>
</dbReference>
<organism evidence="15 16">
    <name type="scientific">Cylicocyclus nassatus</name>
    <name type="common">Nematode worm</name>
    <dbReference type="NCBI Taxonomy" id="53992"/>
    <lineage>
        <taxon>Eukaryota</taxon>
        <taxon>Metazoa</taxon>
        <taxon>Ecdysozoa</taxon>
        <taxon>Nematoda</taxon>
        <taxon>Chromadorea</taxon>
        <taxon>Rhabditida</taxon>
        <taxon>Rhabditina</taxon>
        <taxon>Rhabditomorpha</taxon>
        <taxon>Strongyloidea</taxon>
        <taxon>Strongylidae</taxon>
        <taxon>Cylicocyclus</taxon>
    </lineage>
</organism>
<dbReference type="SUPFAM" id="SSF49879">
    <property type="entry name" value="SMAD/FHA domain"/>
    <property type="match status" value="1"/>
</dbReference>
<keyword evidence="8 10" id="KW-0505">Motor protein</keyword>
<feature type="region of interest" description="Disordered" evidence="13">
    <location>
        <begin position="863"/>
        <end position="964"/>
    </location>
</feature>
<evidence type="ECO:0000256" key="1">
    <source>
        <dbReference type="ARBA" id="ARBA00004318"/>
    </source>
</evidence>
<dbReference type="GO" id="GO:0005874">
    <property type="term" value="C:microtubule"/>
    <property type="evidence" value="ECO:0007669"/>
    <property type="project" value="UniProtKB-KW"/>
</dbReference>
<dbReference type="PRINTS" id="PR00380">
    <property type="entry name" value="KINESINHEAVY"/>
</dbReference>
<keyword evidence="16" id="KW-1185">Reference proteome</keyword>
<comment type="subcellular location">
    <subcellularLocation>
        <location evidence="1">Mitochondrion membrane</location>
        <topology evidence="1">Peripheral membrane protein</topology>
    </subcellularLocation>
</comment>
<dbReference type="PANTHER" id="PTHR47117">
    <property type="entry name" value="STAR-RELATED LIPID TRANSFER PROTEIN 9"/>
    <property type="match status" value="1"/>
</dbReference>
<gene>
    <name evidence="15" type="ORF">CYNAS_LOCUS11448</name>
</gene>
<evidence type="ECO:0000256" key="7">
    <source>
        <dbReference type="ARBA" id="ARBA00023136"/>
    </source>
</evidence>
<evidence type="ECO:0000313" key="16">
    <source>
        <dbReference type="Proteomes" id="UP001176961"/>
    </source>
</evidence>
<dbReference type="InterPro" id="IPR008984">
    <property type="entry name" value="SMAD_FHA_dom_sf"/>
</dbReference>
<dbReference type="InterPro" id="IPR000253">
    <property type="entry name" value="FHA_dom"/>
</dbReference>
<protein>
    <recommendedName>
        <fullName evidence="11">Kinesin-like protein</fullName>
    </recommendedName>
</protein>
<dbReference type="SUPFAM" id="SSF52540">
    <property type="entry name" value="P-loop containing nucleoside triphosphate hydrolases"/>
    <property type="match status" value="1"/>
</dbReference>
<dbReference type="SMART" id="SM00129">
    <property type="entry name" value="KISc"/>
    <property type="match status" value="1"/>
</dbReference>
<keyword evidence="5 12" id="KW-0175">Coiled coil</keyword>
<evidence type="ECO:0000256" key="4">
    <source>
        <dbReference type="ARBA" id="ARBA00022840"/>
    </source>
</evidence>
<evidence type="ECO:0000256" key="8">
    <source>
        <dbReference type="ARBA" id="ARBA00023175"/>
    </source>
</evidence>
<dbReference type="Proteomes" id="UP001176961">
    <property type="component" value="Unassembled WGS sequence"/>
</dbReference>
<dbReference type="EMBL" id="CATQJL010000223">
    <property type="protein sequence ID" value="CAJ0599465.1"/>
    <property type="molecule type" value="Genomic_DNA"/>
</dbReference>
<dbReference type="InterPro" id="IPR019821">
    <property type="entry name" value="Kinesin_motor_CS"/>
</dbReference>
<dbReference type="InterPro" id="IPR035892">
    <property type="entry name" value="C2_domain_sf"/>
</dbReference>
<comment type="function">
    <text evidence="9">Microtubule-dependent motor protein required for mitochondrion morphology and transport of mitochondria in neuronal cells.</text>
</comment>
<dbReference type="GO" id="GO:0005524">
    <property type="term" value="F:ATP binding"/>
    <property type="evidence" value="ECO:0007669"/>
    <property type="project" value="UniProtKB-UniRule"/>
</dbReference>
<dbReference type="GO" id="GO:0031966">
    <property type="term" value="C:mitochondrial membrane"/>
    <property type="evidence" value="ECO:0007669"/>
    <property type="project" value="UniProtKB-SubCell"/>
</dbReference>
<proteinExistence type="inferred from homology"/>
<dbReference type="FunFam" id="3.40.850.10:FF:000063">
    <property type="entry name" value="Kinesin-like protein"/>
    <property type="match status" value="1"/>
</dbReference>
<dbReference type="InterPro" id="IPR027417">
    <property type="entry name" value="P-loop_NTPase"/>
</dbReference>
<evidence type="ECO:0000313" key="15">
    <source>
        <dbReference type="EMBL" id="CAJ0599465.1"/>
    </source>
</evidence>
<evidence type="ECO:0000259" key="14">
    <source>
        <dbReference type="PROSITE" id="PS50067"/>
    </source>
</evidence>
<evidence type="ECO:0000256" key="10">
    <source>
        <dbReference type="PROSITE-ProRule" id="PRU00283"/>
    </source>
</evidence>
<dbReference type="SUPFAM" id="SSF49562">
    <property type="entry name" value="C2 domain (Calcium/lipid-binding domain, CaLB)"/>
    <property type="match status" value="1"/>
</dbReference>
<accession>A0AA36M6F9</accession>
<name>A0AA36M6F9_CYLNA</name>
<comment type="similarity">
    <text evidence="10 11">Belongs to the TRAFAC class myosin-kinesin ATPase superfamily. Kinesin family.</text>
</comment>
<keyword evidence="7" id="KW-0472">Membrane</keyword>
<dbReference type="PROSITE" id="PS00411">
    <property type="entry name" value="KINESIN_MOTOR_1"/>
    <property type="match status" value="1"/>
</dbReference>
<sequence length="964" mass="108496">MGKGGGDNVVVAVRVRPFNDREKSRKAQLIIEMPDEQRTCIRDPNNPSDEKWFTFDHSYWSHDGYEEGKNGYLSPVDDRYADQKRVFADLGKGVLDNAWAGYNCSLFAYGQTGSGKSYSIVGFKGNKGIVPTFCEELFKKIEEKKEKGGQFEVFVSMFEIYCEKIRDLLSSKEPPKGGLKLREHPKTGFYVENLSSSPVNSYKEIEAKMEEGTKNRTIAATNMNATSSRAHTIVKLIFVQKSPKSGGGTTTKKSEINLVDLAGSERQRDAGTEGDRMKEGIVINQSLSTLGRVIKALHEQQGSKGKKVQIPYRDSVLTCLLKNALGGNSKTIMIAAISPADINYDETLSTLRFADRAKSIKTNAVVNENQTERVMRELREENERLQKQLKAGGGAGGGDSEEIESLRRQLEQNQKEMAELEKTWQEKVAEEAAKHNASAERLAIMKQRQEIPHLWNLNEDPALTDVIVHFLPPGEVTIGNKTAEPAPMVQLNGLSILPQHAIVQNTKNKKLILKVCEGAEVLVNGNRITKPKELAQNDRILFGGNHLYVFNNPNKSGARKDITYEEAQKEIAKGAGIGISSEGGKSKADLILEEELVSMMPLVYRANAMAVELKRNVKFELVLVSPEMRGLQEGLTEIWVSVHNLSEDTRFMWEKARFMNRYYGMQEMYENKQDGEEWNMPKERDPFYEAPDSKSFLGSAIVFLQPLAYLMDSEETYPIVDFTGEELGELSVQLSPCDSSGKELIGDYVNNPREIIGQNYGFMIKIQSARGLPRRIDKVLKAMAVRKLFFVKLKERMKGLMSSCKYCFFEGREVNTALVAGNNPSYLHEQTFQFKSVSSELADYLLNSNLWITLWGTQRARQLHTQDTGRRPSATNAEVRRPSKKKKLVKKAKEAGENNENSEVKIPKKPRGRKGSRESEALRVLEKADEMEEIDLKKSVEHRPRKKSSSKTRRPKRATSAAIQ</sequence>
<dbReference type="AlphaFoldDB" id="A0AA36M6F9"/>
<dbReference type="Gene3D" id="2.60.200.20">
    <property type="match status" value="1"/>
</dbReference>
<keyword evidence="11" id="KW-0493">Microtubule</keyword>
<dbReference type="PROSITE" id="PS50067">
    <property type="entry name" value="KINESIN_MOTOR_2"/>
    <property type="match status" value="1"/>
</dbReference>
<feature type="compositionally biased region" description="Basic residues" evidence="13">
    <location>
        <begin position="943"/>
        <end position="957"/>
    </location>
</feature>
<dbReference type="InterPro" id="IPR036961">
    <property type="entry name" value="Kinesin_motor_dom_sf"/>
</dbReference>
<dbReference type="Pfam" id="PF00498">
    <property type="entry name" value="FHA"/>
    <property type="match status" value="1"/>
</dbReference>
<feature type="domain" description="Kinesin motor" evidence="14">
    <location>
        <begin position="8"/>
        <end position="360"/>
    </location>
</feature>
<feature type="compositionally biased region" description="Basic and acidic residues" evidence="13">
    <location>
        <begin position="915"/>
        <end position="942"/>
    </location>
</feature>
<comment type="caution">
    <text evidence="15">The sequence shown here is derived from an EMBL/GenBank/DDBJ whole genome shotgun (WGS) entry which is preliminary data.</text>
</comment>
<keyword evidence="3 10" id="KW-0547">Nucleotide-binding</keyword>
<evidence type="ECO:0000256" key="9">
    <source>
        <dbReference type="ARBA" id="ARBA00054688"/>
    </source>
</evidence>
<dbReference type="Pfam" id="PF12423">
    <property type="entry name" value="KIF1B"/>
    <property type="match status" value="1"/>
</dbReference>
<dbReference type="CDD" id="cd22709">
    <property type="entry name" value="FHA_KIF28P"/>
    <property type="match status" value="1"/>
</dbReference>
<dbReference type="FunFam" id="2.60.200.20:FF:000034">
    <property type="entry name" value="kinesin-like protein KIF28P"/>
    <property type="match status" value="1"/>
</dbReference>
<feature type="binding site" evidence="10">
    <location>
        <begin position="110"/>
        <end position="117"/>
    </location>
    <ligand>
        <name>ATP</name>
        <dbReference type="ChEBI" id="CHEBI:30616"/>
    </ligand>
</feature>
<dbReference type="GO" id="GO:0008017">
    <property type="term" value="F:microtubule binding"/>
    <property type="evidence" value="ECO:0007669"/>
    <property type="project" value="InterPro"/>
</dbReference>
<keyword evidence="4 10" id="KW-0067">ATP-binding</keyword>
<dbReference type="GO" id="GO:0003777">
    <property type="term" value="F:microtubule motor activity"/>
    <property type="evidence" value="ECO:0007669"/>
    <property type="project" value="InterPro"/>
</dbReference>